<dbReference type="Gene3D" id="3.40.50.10800">
    <property type="entry name" value="NadA-like"/>
    <property type="match status" value="3"/>
</dbReference>
<dbReference type="GO" id="GO:0008987">
    <property type="term" value="F:quinolinate synthetase A activity"/>
    <property type="evidence" value="ECO:0007669"/>
    <property type="project" value="UniProtKB-UniRule"/>
</dbReference>
<dbReference type="PANTHER" id="PTHR30573:SF0">
    <property type="entry name" value="QUINOLINATE SYNTHASE, CHLOROPLASTIC"/>
    <property type="match status" value="1"/>
</dbReference>
<keyword evidence="6" id="KW-0808">Transferase</keyword>
<dbReference type="InterPro" id="IPR036094">
    <property type="entry name" value="NadA_sf"/>
</dbReference>
<dbReference type="EMBL" id="FUYC01000004">
    <property type="protein sequence ID" value="SKA80921.1"/>
    <property type="molecule type" value="Genomic_DNA"/>
</dbReference>
<dbReference type="InterPro" id="IPR003473">
    <property type="entry name" value="NadA"/>
</dbReference>
<keyword evidence="12" id="KW-1185">Reference proteome</keyword>
<evidence type="ECO:0000256" key="8">
    <source>
        <dbReference type="ARBA" id="ARBA00023004"/>
    </source>
</evidence>
<dbReference type="STRING" id="1121449.SAMN02745704_01417"/>
<comment type="pathway">
    <text evidence="2">Cofactor biosynthesis; NAD(+) biosynthesis; quinolinate from iminoaspartate: step 1/1.</text>
</comment>
<dbReference type="GO" id="GO:0005829">
    <property type="term" value="C:cytosol"/>
    <property type="evidence" value="ECO:0007669"/>
    <property type="project" value="TreeGrafter"/>
</dbReference>
<evidence type="ECO:0000313" key="11">
    <source>
        <dbReference type="EMBL" id="SKA80921.1"/>
    </source>
</evidence>
<evidence type="ECO:0000256" key="4">
    <source>
        <dbReference type="ARBA" id="ARBA00022485"/>
    </source>
</evidence>
<keyword evidence="8" id="KW-0408">Iron</keyword>
<keyword evidence="9" id="KW-0411">Iron-sulfur</keyword>
<dbReference type="SUPFAM" id="SSF142754">
    <property type="entry name" value="NadA-like"/>
    <property type="match status" value="1"/>
</dbReference>
<name>A0A1T4WWC8_9BACT</name>
<dbReference type="OrthoDB" id="9801204at2"/>
<dbReference type="AlphaFoldDB" id="A0A1T4WWC8"/>
<protein>
    <recommendedName>
        <fullName evidence="3 10">Quinolinate synthase</fullName>
        <ecNumber evidence="3 10">2.5.1.72</ecNumber>
    </recommendedName>
</protein>
<keyword evidence="4" id="KW-0004">4Fe-4S</keyword>
<keyword evidence="5" id="KW-0662">Pyridine nucleotide biosynthesis</keyword>
<dbReference type="RefSeq" id="WP_078716986.1">
    <property type="nucleotide sequence ID" value="NZ_FUYC01000004.1"/>
</dbReference>
<organism evidence="11 12">
    <name type="scientific">Paucidesulfovibrio gracilis DSM 16080</name>
    <dbReference type="NCBI Taxonomy" id="1121449"/>
    <lineage>
        <taxon>Bacteria</taxon>
        <taxon>Pseudomonadati</taxon>
        <taxon>Thermodesulfobacteriota</taxon>
        <taxon>Desulfovibrionia</taxon>
        <taxon>Desulfovibrionales</taxon>
        <taxon>Desulfovibrionaceae</taxon>
        <taxon>Paucidesulfovibrio</taxon>
    </lineage>
</organism>
<gene>
    <name evidence="11" type="ORF">SAMN02745704_01417</name>
</gene>
<dbReference type="NCBIfam" id="TIGR00550">
    <property type="entry name" value="nadA"/>
    <property type="match status" value="1"/>
</dbReference>
<reference evidence="11 12" key="1">
    <citation type="submission" date="2017-02" db="EMBL/GenBank/DDBJ databases">
        <authorList>
            <person name="Peterson S.W."/>
        </authorList>
    </citation>
    <scope>NUCLEOTIDE SEQUENCE [LARGE SCALE GENOMIC DNA]</scope>
    <source>
        <strain evidence="11 12">DSM 16080</strain>
    </source>
</reference>
<dbReference type="PANTHER" id="PTHR30573">
    <property type="entry name" value="QUINOLINATE SYNTHETASE A"/>
    <property type="match status" value="1"/>
</dbReference>
<dbReference type="GO" id="GO:0051539">
    <property type="term" value="F:4 iron, 4 sulfur cluster binding"/>
    <property type="evidence" value="ECO:0007669"/>
    <property type="project" value="UniProtKB-KW"/>
</dbReference>
<sequence length="337" mass="37280">MTHSLNRILNKKEQLGDRLAILAHHYQTDPVVEVADITGDSLELARHIEHLEAELIVFCGVYFMAESAAILRRPDQQIFTPEPEASCPMADMADPDDVRNVLQAIGSTRRVVPLTYVNSSAEVKAVVGEAGGSVCTSANASTMLRWAMDRGDAVLFLPDRHLGWNTADKLGLPESERLIIDPDTITPETAKNARLLLWPGHCPVHDVYDMGRVEQLRREYPGCRIAVHPESPASVVQAADADGSTSFLIRWCEEAPEGSTLIVGTEASLVNRLAKRYEGRKTILHLDMGWCEDMRKITPEKVADLLENIAQEPAEDVAEHVKFPARTALERMLQACS</sequence>
<comment type="cofactor">
    <cofactor evidence="1">
        <name>[4Fe-4S] cluster</name>
        <dbReference type="ChEBI" id="CHEBI:49883"/>
    </cofactor>
</comment>
<evidence type="ECO:0000256" key="7">
    <source>
        <dbReference type="ARBA" id="ARBA00022723"/>
    </source>
</evidence>
<dbReference type="EC" id="2.5.1.72" evidence="3 10"/>
<dbReference type="GO" id="GO:0034628">
    <property type="term" value="P:'de novo' NAD+ biosynthetic process from L-aspartate"/>
    <property type="evidence" value="ECO:0007669"/>
    <property type="project" value="TreeGrafter"/>
</dbReference>
<dbReference type="Proteomes" id="UP000190027">
    <property type="component" value="Unassembled WGS sequence"/>
</dbReference>
<evidence type="ECO:0000256" key="6">
    <source>
        <dbReference type="ARBA" id="ARBA00022679"/>
    </source>
</evidence>
<evidence type="ECO:0000256" key="2">
    <source>
        <dbReference type="ARBA" id="ARBA00005065"/>
    </source>
</evidence>
<evidence type="ECO:0000256" key="5">
    <source>
        <dbReference type="ARBA" id="ARBA00022642"/>
    </source>
</evidence>
<dbReference type="GO" id="GO:0046872">
    <property type="term" value="F:metal ion binding"/>
    <property type="evidence" value="ECO:0007669"/>
    <property type="project" value="UniProtKB-KW"/>
</dbReference>
<dbReference type="NCBIfam" id="NF006883">
    <property type="entry name" value="PRK09375.2-4"/>
    <property type="match status" value="1"/>
</dbReference>
<dbReference type="UniPathway" id="UPA00253">
    <property type="reaction ID" value="UER00327"/>
</dbReference>
<evidence type="ECO:0000256" key="3">
    <source>
        <dbReference type="ARBA" id="ARBA00012669"/>
    </source>
</evidence>
<evidence type="ECO:0000256" key="1">
    <source>
        <dbReference type="ARBA" id="ARBA00001966"/>
    </source>
</evidence>
<accession>A0A1T4WWC8</accession>
<dbReference type="Pfam" id="PF02445">
    <property type="entry name" value="NadA"/>
    <property type="match status" value="1"/>
</dbReference>
<evidence type="ECO:0000256" key="10">
    <source>
        <dbReference type="NCBIfam" id="TIGR00550"/>
    </source>
</evidence>
<proteinExistence type="predicted"/>
<keyword evidence="7" id="KW-0479">Metal-binding</keyword>
<evidence type="ECO:0000313" key="12">
    <source>
        <dbReference type="Proteomes" id="UP000190027"/>
    </source>
</evidence>
<evidence type="ECO:0000256" key="9">
    <source>
        <dbReference type="ARBA" id="ARBA00023014"/>
    </source>
</evidence>